<dbReference type="PANTHER" id="PTHR12013">
    <property type="entry name" value="SIGNAL RECOGNITION PARTICLE 14 KD PROTEIN"/>
    <property type="match status" value="1"/>
</dbReference>
<evidence type="ECO:0000256" key="2">
    <source>
        <dbReference type="ARBA" id="ARBA00010349"/>
    </source>
</evidence>
<comment type="similarity">
    <text evidence="2 7">Belongs to the SRP14 family.</text>
</comment>
<organism evidence="8 9">
    <name type="scientific">Torulaspora delbrueckii</name>
    <name type="common">Yeast</name>
    <name type="synonym">Candida colliculosa</name>
    <dbReference type="NCBI Taxonomy" id="4950"/>
    <lineage>
        <taxon>Eukaryota</taxon>
        <taxon>Fungi</taxon>
        <taxon>Dikarya</taxon>
        <taxon>Ascomycota</taxon>
        <taxon>Saccharomycotina</taxon>
        <taxon>Saccharomycetes</taxon>
        <taxon>Saccharomycetales</taxon>
        <taxon>Saccharomycetaceae</taxon>
        <taxon>Torulaspora</taxon>
    </lineage>
</organism>
<protein>
    <recommendedName>
        <fullName evidence="7">Signal recognition particle subunit SRP14</fullName>
    </recommendedName>
    <alternativeName>
        <fullName evidence="7">Signal recognition particle 14 kDa protein</fullName>
    </alternativeName>
</protein>
<dbReference type="InterPro" id="IPR009018">
    <property type="entry name" value="Signal_recog_particle_SRP9/14"/>
</dbReference>
<comment type="subunit">
    <text evidence="7">Component of a fungal signal recognition particle (SRP) complex that consists of a 7SL RNA molecule (scR1) and at least six protein subunits: SRP72, SRP68, SRP54, SEC65, SRP21 and SRP14.</text>
</comment>
<dbReference type="EMBL" id="HE616748">
    <property type="protein sequence ID" value="CCE93661.1"/>
    <property type="molecule type" value="Genomic_DNA"/>
</dbReference>
<dbReference type="STRING" id="1076872.G8ZXP4"/>
<comment type="subcellular location">
    <subcellularLocation>
        <location evidence="1 7">Cytoplasm</location>
    </subcellularLocation>
</comment>
<gene>
    <name evidence="8" type="primary">TDEL0G02940</name>
    <name evidence="8" type="ORF">TDEL_0G02940</name>
</gene>
<dbReference type="Pfam" id="PF02290">
    <property type="entry name" value="SRP14"/>
    <property type="match status" value="1"/>
</dbReference>
<dbReference type="GO" id="GO:0006616">
    <property type="term" value="P:SRP-dependent cotranslational protein targeting to membrane, translocation"/>
    <property type="evidence" value="ECO:0007669"/>
    <property type="project" value="EnsemblFungi"/>
</dbReference>
<dbReference type="eggNOG" id="KOG1761">
    <property type="taxonomic scope" value="Eukaryota"/>
</dbReference>
<keyword evidence="3 7" id="KW-0963">Cytoplasm</keyword>
<evidence type="ECO:0000313" key="8">
    <source>
        <dbReference type="EMBL" id="CCE93661.1"/>
    </source>
</evidence>
<dbReference type="GO" id="GO:0005786">
    <property type="term" value="C:signal recognition particle, endoplasmic reticulum targeting"/>
    <property type="evidence" value="ECO:0007669"/>
    <property type="project" value="UniProtKB-UniRule"/>
</dbReference>
<evidence type="ECO:0000256" key="4">
    <source>
        <dbReference type="ARBA" id="ARBA00022884"/>
    </source>
</evidence>
<name>G8ZXP4_TORDE</name>
<dbReference type="HOGENOM" id="CLU_094309_3_0_1"/>
<dbReference type="RefSeq" id="XP_003682872.1">
    <property type="nucleotide sequence ID" value="XM_003682824.1"/>
</dbReference>
<keyword evidence="9" id="KW-1185">Reference proteome</keyword>
<dbReference type="Gene3D" id="3.30.720.10">
    <property type="entry name" value="Signal recognition particle alu RNA binding heterodimer, srp9/1"/>
    <property type="match status" value="1"/>
</dbReference>
<proteinExistence type="inferred from homology"/>
<dbReference type="SUPFAM" id="SSF54762">
    <property type="entry name" value="Signal recognition particle alu RNA binding heterodimer, SRP9/14"/>
    <property type="match status" value="1"/>
</dbReference>
<dbReference type="InterPro" id="IPR003210">
    <property type="entry name" value="Signal_recog_particle_SRP14"/>
</dbReference>
<accession>G8ZXP4</accession>
<dbReference type="Proteomes" id="UP000005627">
    <property type="component" value="Chromosome 7"/>
</dbReference>
<reference evidence="8 9" key="1">
    <citation type="journal article" date="2011" name="Proc. Natl. Acad. Sci. U.S.A.">
        <title>Evolutionary erosion of yeast sex chromosomes by mating-type switching accidents.</title>
        <authorList>
            <person name="Gordon J.L."/>
            <person name="Armisen D."/>
            <person name="Proux-Wera E."/>
            <person name="Oheigeartaigh S.S."/>
            <person name="Byrne K.P."/>
            <person name="Wolfe K.H."/>
        </authorList>
    </citation>
    <scope>NUCLEOTIDE SEQUENCE [LARGE SCALE GENOMIC DNA]</scope>
    <source>
        <strain evidence="9">ATCC 10662 / CBS 1146 / NBRC 0425 / NCYC 2629 / NRRL Y-866</strain>
    </source>
</reference>
<dbReference type="InParanoid" id="G8ZXP4"/>
<evidence type="ECO:0000313" key="9">
    <source>
        <dbReference type="Proteomes" id="UP000005627"/>
    </source>
</evidence>
<evidence type="ECO:0000256" key="6">
    <source>
        <dbReference type="ARBA" id="ARBA00023274"/>
    </source>
</evidence>
<comment type="function">
    <text evidence="7">Component of the signal recognition particle (SRP) complex, a ribonucleoprotein complex that mediates the cotranslational targeting of secretory and membrane proteins to the endoplasmic reticulum (ER).</text>
</comment>
<dbReference type="KEGG" id="tdl:TDEL_0G02940"/>
<keyword evidence="4 7" id="KW-0694">RNA-binding</keyword>
<evidence type="ECO:0000256" key="7">
    <source>
        <dbReference type="RuleBase" id="RU368100"/>
    </source>
</evidence>
<dbReference type="FunCoup" id="G8ZXP4">
    <property type="interactions" value="73"/>
</dbReference>
<evidence type="ECO:0000256" key="3">
    <source>
        <dbReference type="ARBA" id="ARBA00022490"/>
    </source>
</evidence>
<dbReference type="AlphaFoldDB" id="G8ZXP4"/>
<dbReference type="OrthoDB" id="19209at2759"/>
<evidence type="ECO:0000256" key="5">
    <source>
        <dbReference type="ARBA" id="ARBA00023135"/>
    </source>
</evidence>
<dbReference type="GO" id="GO:0008312">
    <property type="term" value="F:7S RNA binding"/>
    <property type="evidence" value="ECO:0007669"/>
    <property type="project" value="UniProtKB-UniRule"/>
</dbReference>
<dbReference type="GO" id="GO:0030942">
    <property type="term" value="F:endoplasmic reticulum signal peptide binding"/>
    <property type="evidence" value="ECO:0007669"/>
    <property type="project" value="UniProtKB-UniRule"/>
</dbReference>
<dbReference type="GeneID" id="11504877"/>
<keyword evidence="6 7" id="KW-0687">Ribonucleoprotein</keyword>
<sequence length="134" mass="15367">MVNEGCLSNEDFLSKVSEFFKNENEQVVHLTAKRLVTHDPVEGNAEFDSVGNPLYDVSRKAQSIEVEKCSNEVYPILIRMWYGKRKCSTIVKTETLDKFWQDYSSVVKGSMKGLIKKKKKKTKASGIKSKKERK</sequence>
<evidence type="ECO:0000256" key="1">
    <source>
        <dbReference type="ARBA" id="ARBA00004496"/>
    </source>
</evidence>
<keyword evidence="5 7" id="KW-0733">Signal recognition particle</keyword>